<dbReference type="Pfam" id="PF00535">
    <property type="entry name" value="Glycos_transf_2"/>
    <property type="match status" value="1"/>
</dbReference>
<dbReference type="RefSeq" id="WP_140624149.1">
    <property type="nucleotide sequence ID" value="NZ_VFRQ01000019.1"/>
</dbReference>
<dbReference type="OrthoDB" id="9802649at2"/>
<sequence>MEELVSIVMPTHNRESMLTRAIESVVNQTYSNWELLVVDDASNDNTQQLVESFVSKNNRIKYYKLNVNQGACVARNKGLTESKGDYITFLDSDDEYVADKVALQVNCFKSSGIDDLGVVSCGRIDFRDGIKYNEWVPKLKGNILQDLLLKNRIGAGTPFLMVKRSVIEEHNIQFDPNMPAGQDWDFLTQVCQYTNFDVVPKPLVKVHHHSGERVYNPERAVLAFGRQYEKYRHLLLKNVKLHDTFVLKMAVQCYVYGYNERALELLTQKIFDRNIKVVLWQNYIQVATERKSFLAKATFKFLKRATFL</sequence>
<accession>A0A501VW10</accession>
<keyword evidence="2" id="KW-0808">Transferase</keyword>
<keyword evidence="3" id="KW-1185">Reference proteome</keyword>
<reference evidence="2 3" key="1">
    <citation type="submission" date="2019-06" db="EMBL/GenBank/DDBJ databases">
        <title>A novel bacterium of genus Pontibacter, isolated from marine sediment.</title>
        <authorList>
            <person name="Huang H."/>
            <person name="Mo K."/>
            <person name="Hu Y."/>
        </authorList>
    </citation>
    <scope>NUCLEOTIDE SEQUENCE [LARGE SCALE GENOMIC DNA]</scope>
    <source>
        <strain evidence="2 3">HB172049</strain>
    </source>
</reference>
<evidence type="ECO:0000313" key="3">
    <source>
        <dbReference type="Proteomes" id="UP000316727"/>
    </source>
</evidence>
<gene>
    <name evidence="2" type="ORF">FJM65_20555</name>
</gene>
<dbReference type="AlphaFoldDB" id="A0A501VW10"/>
<dbReference type="SUPFAM" id="SSF53448">
    <property type="entry name" value="Nucleotide-diphospho-sugar transferases"/>
    <property type="match status" value="1"/>
</dbReference>
<dbReference type="Proteomes" id="UP000316727">
    <property type="component" value="Unassembled WGS sequence"/>
</dbReference>
<dbReference type="InterPro" id="IPR001173">
    <property type="entry name" value="Glyco_trans_2-like"/>
</dbReference>
<evidence type="ECO:0000259" key="1">
    <source>
        <dbReference type="Pfam" id="PF00535"/>
    </source>
</evidence>
<dbReference type="InterPro" id="IPR029044">
    <property type="entry name" value="Nucleotide-diphossugar_trans"/>
</dbReference>
<protein>
    <submittedName>
        <fullName evidence="2">Glycosyltransferase family 2 protein</fullName>
    </submittedName>
</protein>
<feature type="domain" description="Glycosyltransferase 2-like" evidence="1">
    <location>
        <begin position="6"/>
        <end position="169"/>
    </location>
</feature>
<name>A0A501VW10_9BACT</name>
<dbReference type="Gene3D" id="3.90.550.10">
    <property type="entry name" value="Spore Coat Polysaccharide Biosynthesis Protein SpsA, Chain A"/>
    <property type="match status" value="1"/>
</dbReference>
<dbReference type="PANTHER" id="PTHR22916:SF3">
    <property type="entry name" value="UDP-GLCNAC:BETAGAL BETA-1,3-N-ACETYLGLUCOSAMINYLTRANSFERASE-LIKE PROTEIN 1"/>
    <property type="match status" value="1"/>
</dbReference>
<evidence type="ECO:0000313" key="2">
    <source>
        <dbReference type="EMBL" id="TPE40004.1"/>
    </source>
</evidence>
<dbReference type="GO" id="GO:0016758">
    <property type="term" value="F:hexosyltransferase activity"/>
    <property type="evidence" value="ECO:0007669"/>
    <property type="project" value="UniProtKB-ARBA"/>
</dbReference>
<comment type="caution">
    <text evidence="2">The sequence shown here is derived from an EMBL/GenBank/DDBJ whole genome shotgun (WGS) entry which is preliminary data.</text>
</comment>
<proteinExistence type="predicted"/>
<dbReference type="PANTHER" id="PTHR22916">
    <property type="entry name" value="GLYCOSYLTRANSFERASE"/>
    <property type="match status" value="1"/>
</dbReference>
<dbReference type="CDD" id="cd00761">
    <property type="entry name" value="Glyco_tranf_GTA_type"/>
    <property type="match status" value="1"/>
</dbReference>
<dbReference type="EMBL" id="VFRQ01000019">
    <property type="protein sequence ID" value="TPE40004.1"/>
    <property type="molecule type" value="Genomic_DNA"/>
</dbReference>
<organism evidence="2 3">
    <name type="scientific">Pontibacter mangrovi</name>
    <dbReference type="NCBI Taxonomy" id="2589816"/>
    <lineage>
        <taxon>Bacteria</taxon>
        <taxon>Pseudomonadati</taxon>
        <taxon>Bacteroidota</taxon>
        <taxon>Cytophagia</taxon>
        <taxon>Cytophagales</taxon>
        <taxon>Hymenobacteraceae</taxon>
        <taxon>Pontibacter</taxon>
    </lineage>
</organism>